<proteinExistence type="predicted"/>
<keyword evidence="3" id="KW-1185">Reference proteome</keyword>
<name>A0A9W9DHV1_9AGAR</name>
<evidence type="ECO:0000259" key="1">
    <source>
        <dbReference type="Pfam" id="PF20415"/>
    </source>
</evidence>
<organism evidence="2 3">
    <name type="scientific">Lentinula aciculospora</name>
    <dbReference type="NCBI Taxonomy" id="153920"/>
    <lineage>
        <taxon>Eukaryota</taxon>
        <taxon>Fungi</taxon>
        <taxon>Dikarya</taxon>
        <taxon>Basidiomycota</taxon>
        <taxon>Agaricomycotina</taxon>
        <taxon>Agaricomycetes</taxon>
        <taxon>Agaricomycetidae</taxon>
        <taxon>Agaricales</taxon>
        <taxon>Marasmiineae</taxon>
        <taxon>Omphalotaceae</taxon>
        <taxon>Lentinula</taxon>
    </lineage>
</organism>
<dbReference type="AlphaFoldDB" id="A0A9W9DHV1"/>
<protein>
    <recommendedName>
        <fullName evidence="1">DUF6699 domain-containing protein</fullName>
    </recommendedName>
</protein>
<comment type="caution">
    <text evidence="2">The sequence shown here is derived from an EMBL/GenBank/DDBJ whole genome shotgun (WGS) entry which is preliminary data.</text>
</comment>
<gene>
    <name evidence="2" type="ORF">J3R30DRAFT_3299519</name>
</gene>
<evidence type="ECO:0000313" key="3">
    <source>
        <dbReference type="Proteomes" id="UP001150266"/>
    </source>
</evidence>
<dbReference type="Pfam" id="PF20415">
    <property type="entry name" value="DUF6699"/>
    <property type="match status" value="1"/>
</dbReference>
<dbReference type="InterPro" id="IPR046522">
    <property type="entry name" value="DUF6699"/>
</dbReference>
<feature type="domain" description="DUF6699" evidence="1">
    <location>
        <begin position="10"/>
        <end position="99"/>
    </location>
</feature>
<dbReference type="OrthoDB" id="3265169at2759"/>
<reference evidence="2" key="1">
    <citation type="submission" date="2022-08" db="EMBL/GenBank/DDBJ databases">
        <title>A Global Phylogenomic Analysis of the Shiitake Genus Lentinula.</title>
        <authorList>
            <consortium name="DOE Joint Genome Institute"/>
            <person name="Sierra-Patev S."/>
            <person name="Min B."/>
            <person name="Naranjo-Ortiz M."/>
            <person name="Looney B."/>
            <person name="Konkel Z."/>
            <person name="Slot J.C."/>
            <person name="Sakamoto Y."/>
            <person name="Steenwyk J.L."/>
            <person name="Rokas A."/>
            <person name="Carro J."/>
            <person name="Camarero S."/>
            <person name="Ferreira P."/>
            <person name="Molpeceres G."/>
            <person name="Ruiz-Duenas F.J."/>
            <person name="Serrano A."/>
            <person name="Henrissat B."/>
            <person name="Drula E."/>
            <person name="Hughes K.W."/>
            <person name="Mata J.L."/>
            <person name="Ishikawa N.K."/>
            <person name="Vargas-Isla R."/>
            <person name="Ushijima S."/>
            <person name="Smith C.A."/>
            <person name="Ahrendt S."/>
            <person name="Andreopoulos W."/>
            <person name="He G."/>
            <person name="Labutti K."/>
            <person name="Lipzen A."/>
            <person name="Ng V."/>
            <person name="Riley R."/>
            <person name="Sandor L."/>
            <person name="Barry K."/>
            <person name="Martinez A.T."/>
            <person name="Xiao Y."/>
            <person name="Gibbons J.G."/>
            <person name="Terashima K."/>
            <person name="Grigoriev I.V."/>
            <person name="Hibbett D.S."/>
        </authorList>
    </citation>
    <scope>NUCLEOTIDE SEQUENCE</scope>
    <source>
        <strain evidence="2">JLM2183</strain>
    </source>
</reference>
<evidence type="ECO:0000313" key="2">
    <source>
        <dbReference type="EMBL" id="KAJ4471406.1"/>
    </source>
</evidence>
<accession>A0A9W9DHV1</accession>
<dbReference type="Proteomes" id="UP001150266">
    <property type="component" value="Unassembled WGS sequence"/>
</dbReference>
<sequence length="110" mass="12664">MIAATAGIFAPATQPPLPSMTITHPSLPWFMTVHRSVSEHVTALDVLHTICRELNKRIERRGGRHQHERNESDLDVWEGRRRIELLQGRYIFRGLRAVESGEDVWELLTV</sequence>
<dbReference type="EMBL" id="JAOTPV010000022">
    <property type="protein sequence ID" value="KAJ4471406.1"/>
    <property type="molecule type" value="Genomic_DNA"/>
</dbReference>